<feature type="chain" id="PRO_5046487883" evidence="3">
    <location>
        <begin position="24"/>
        <end position="360"/>
    </location>
</feature>
<evidence type="ECO:0000313" key="6">
    <source>
        <dbReference type="Proteomes" id="UP001235344"/>
    </source>
</evidence>
<evidence type="ECO:0000256" key="1">
    <source>
        <dbReference type="ARBA" id="ARBA00022729"/>
    </source>
</evidence>
<dbReference type="EMBL" id="CP131913">
    <property type="protein sequence ID" value="WLI72037.1"/>
    <property type="molecule type" value="Genomic_DNA"/>
</dbReference>
<evidence type="ECO:0000313" key="5">
    <source>
        <dbReference type="EMBL" id="WLI72037.1"/>
    </source>
</evidence>
<dbReference type="PANTHER" id="PTHR43037">
    <property type="entry name" value="UNNAMED PRODUCT-RELATED"/>
    <property type="match status" value="1"/>
</dbReference>
<evidence type="ECO:0000256" key="3">
    <source>
        <dbReference type="SAM" id="SignalP"/>
    </source>
</evidence>
<keyword evidence="1 3" id="KW-0732">Signal</keyword>
<dbReference type="RefSeq" id="WP_305498158.1">
    <property type="nucleotide sequence ID" value="NZ_CP131913.1"/>
</dbReference>
<reference evidence="5 6" key="1">
    <citation type="submission" date="2023-08" db="EMBL/GenBank/DDBJ databases">
        <title>Transcriptome Analysis of Halomonas alkalicola CICC 11012s to Identify the Genes Involved in Alkaline Tolerances.</title>
        <authorList>
            <person name="Zhai L."/>
        </authorList>
    </citation>
    <scope>NUCLEOTIDE SEQUENCE [LARGE SCALE GENOMIC DNA]</scope>
    <source>
        <strain evidence="5 6">CICC 11012s</strain>
    </source>
</reference>
<proteinExistence type="predicted"/>
<dbReference type="Gene3D" id="3.40.50.1820">
    <property type="entry name" value="alpha/beta hydrolase"/>
    <property type="match status" value="2"/>
</dbReference>
<feature type="signal peptide" evidence="3">
    <location>
        <begin position="1"/>
        <end position="23"/>
    </location>
</feature>
<dbReference type="PANTHER" id="PTHR43037:SF5">
    <property type="entry name" value="FERULOYL ESTERASE"/>
    <property type="match status" value="1"/>
</dbReference>
<evidence type="ECO:0000259" key="4">
    <source>
        <dbReference type="Pfam" id="PF00326"/>
    </source>
</evidence>
<keyword evidence="2" id="KW-0378">Hydrolase</keyword>
<name>A0ABY9H0Q9_9GAMM</name>
<feature type="domain" description="Peptidase S9 prolyl oligopeptidase catalytic" evidence="4">
    <location>
        <begin position="39"/>
        <end position="170"/>
    </location>
</feature>
<dbReference type="Pfam" id="PF00326">
    <property type="entry name" value="Peptidase_S9"/>
    <property type="match status" value="1"/>
</dbReference>
<accession>A0ABY9H0Q9</accession>
<keyword evidence="6" id="KW-1185">Reference proteome</keyword>
<dbReference type="SUPFAM" id="SSF53474">
    <property type="entry name" value="alpha/beta-Hydrolases"/>
    <property type="match status" value="1"/>
</dbReference>
<dbReference type="Proteomes" id="UP001235344">
    <property type="component" value="Chromosome"/>
</dbReference>
<organism evidence="5 6">
    <name type="scientific">Halomonas alkalicola</name>
    <dbReference type="NCBI Taxonomy" id="1930622"/>
    <lineage>
        <taxon>Bacteria</taxon>
        <taxon>Pseudomonadati</taxon>
        <taxon>Pseudomonadota</taxon>
        <taxon>Gammaproteobacteria</taxon>
        <taxon>Oceanospirillales</taxon>
        <taxon>Halomonadaceae</taxon>
        <taxon>Halomonas</taxon>
    </lineage>
</organism>
<sequence length="360" mass="37817">MIPSSLPAAGLVLAAFVAAPAAADALPELPRLGLSGSDTSVIGVSSGGYMATQLAVAWPERFQGLAVLGTGPWSCAQGTLRRALGQCMTTRLGPPPLDELEQRLAGYREHDRVGSAEALAELRAFVWHGNADETVAPALGAALAQQLAGWLADPEAQLRFVTSDNVGHGWPIGQQATPPPATELGDCRQGGGTHLLGCDQDLAGEAMAWLHNAPSETNEAAEPGANEAPEAPAGDLLHFDQGDFAVKGLDDSGYLFVPEACNEGGCGLTVALHGCGMGAEQIGETFVRHSGLNEWAAAHDRVVLYPQAETSLANPQGCWDWWGFAESTWQLHPLHDTREGTQVRALMAMIERLQEAATPP</sequence>
<dbReference type="InterPro" id="IPR029058">
    <property type="entry name" value="AB_hydrolase_fold"/>
</dbReference>
<protein>
    <submittedName>
        <fullName evidence="5">PHB depolymerase family esterase</fullName>
    </submittedName>
</protein>
<dbReference type="InterPro" id="IPR050955">
    <property type="entry name" value="Plant_Biomass_Hydrol_Est"/>
</dbReference>
<evidence type="ECO:0000256" key="2">
    <source>
        <dbReference type="ARBA" id="ARBA00022801"/>
    </source>
</evidence>
<gene>
    <name evidence="5" type="ORF">B6N23_09440</name>
</gene>
<dbReference type="InterPro" id="IPR001375">
    <property type="entry name" value="Peptidase_S9_cat"/>
</dbReference>